<evidence type="ECO:0000313" key="8">
    <source>
        <dbReference type="Proteomes" id="UP000242219"/>
    </source>
</evidence>
<accession>A0A1V6M1H6</accession>
<comment type="subunit">
    <text evidence="6">Part of the 50S ribosomal subunit. Contacts protein L29, and trigger factor when it is bound to the ribosome.</text>
</comment>
<dbReference type="EMBL" id="MJUW02000044">
    <property type="protein sequence ID" value="OQD46264.1"/>
    <property type="molecule type" value="Genomic_DNA"/>
</dbReference>
<dbReference type="GO" id="GO:0005840">
    <property type="term" value="C:ribosome"/>
    <property type="evidence" value="ECO:0007669"/>
    <property type="project" value="UniProtKB-KW"/>
</dbReference>
<protein>
    <recommendedName>
        <fullName evidence="6">Large ribosomal subunit protein uL23</fullName>
    </recommendedName>
</protein>
<evidence type="ECO:0000256" key="5">
    <source>
        <dbReference type="ARBA" id="ARBA00023274"/>
    </source>
</evidence>
<keyword evidence="5 6" id="KW-0687">Ribonucleoprotein</keyword>
<evidence type="ECO:0000256" key="2">
    <source>
        <dbReference type="ARBA" id="ARBA00022730"/>
    </source>
</evidence>
<keyword evidence="2 6" id="KW-0699">rRNA-binding</keyword>
<name>A0A1V6M1H6_9BACT</name>
<gene>
    <name evidence="6" type="primary">rplW</name>
    <name evidence="7" type="ORF">BIY37_04035</name>
</gene>
<evidence type="ECO:0000256" key="4">
    <source>
        <dbReference type="ARBA" id="ARBA00022980"/>
    </source>
</evidence>
<dbReference type="SUPFAM" id="SSF54189">
    <property type="entry name" value="Ribosomal proteins S24e, L23 and L15e"/>
    <property type="match status" value="1"/>
</dbReference>
<dbReference type="InterPro" id="IPR012678">
    <property type="entry name" value="Ribosomal_uL23/eL15/eS24_sf"/>
</dbReference>
<dbReference type="Gene3D" id="3.30.70.330">
    <property type="match status" value="1"/>
</dbReference>
<keyword evidence="4 6" id="KW-0689">Ribosomal protein</keyword>
<evidence type="ECO:0000256" key="3">
    <source>
        <dbReference type="ARBA" id="ARBA00022884"/>
    </source>
</evidence>
<sequence>MDAYHIIKRPLRTEKSVADGEATNSYHFEVDLKANKIQIKHAIEIFFNVKVEDVRTLIKKGKQRRVRFKIGRTKNYKKAIVTLKEGNSIDLGY</sequence>
<evidence type="ECO:0000256" key="6">
    <source>
        <dbReference type="HAMAP-Rule" id="MF_01369"/>
    </source>
</evidence>
<dbReference type="Proteomes" id="UP000242219">
    <property type="component" value="Unassembled WGS sequence"/>
</dbReference>
<dbReference type="GO" id="GO:0006412">
    <property type="term" value="P:translation"/>
    <property type="evidence" value="ECO:0007669"/>
    <property type="project" value="UniProtKB-UniRule"/>
</dbReference>
<dbReference type="PANTHER" id="PTHR11620">
    <property type="entry name" value="60S RIBOSOMAL PROTEIN L23A"/>
    <property type="match status" value="1"/>
</dbReference>
<evidence type="ECO:0000256" key="1">
    <source>
        <dbReference type="ARBA" id="ARBA00006700"/>
    </source>
</evidence>
<dbReference type="GO" id="GO:1990904">
    <property type="term" value="C:ribonucleoprotein complex"/>
    <property type="evidence" value="ECO:0007669"/>
    <property type="project" value="UniProtKB-KW"/>
</dbReference>
<dbReference type="NCBIfam" id="NF004363">
    <property type="entry name" value="PRK05738.2-4"/>
    <property type="match status" value="1"/>
</dbReference>
<comment type="function">
    <text evidence="6">One of the early assembly proteins it binds 23S rRNA. One of the proteins that surrounds the polypeptide exit tunnel on the outside of the ribosome. Forms the main docking site for trigger factor binding to the ribosome.</text>
</comment>
<keyword evidence="3 6" id="KW-0694">RNA-binding</keyword>
<dbReference type="HAMAP" id="MF_01369_B">
    <property type="entry name" value="Ribosomal_uL23_B"/>
    <property type="match status" value="1"/>
</dbReference>
<proteinExistence type="inferred from homology"/>
<dbReference type="GO" id="GO:0003735">
    <property type="term" value="F:structural constituent of ribosome"/>
    <property type="evidence" value="ECO:0007669"/>
    <property type="project" value="InterPro"/>
</dbReference>
<dbReference type="NCBIfam" id="NF004359">
    <property type="entry name" value="PRK05738.1-3"/>
    <property type="match status" value="1"/>
</dbReference>
<evidence type="ECO:0000313" key="7">
    <source>
        <dbReference type="EMBL" id="OQD46264.1"/>
    </source>
</evidence>
<reference evidence="7 8" key="1">
    <citation type="journal article" date="2016" name="Genome Announc.">
        <title>Draft Genome Sequence of the Anaerobic Ammonium-Oxidizing Bacterium 'Candidatus Brocadia sp. 40'.</title>
        <authorList>
            <person name="Ali M."/>
            <person name="Haroon M.F."/>
            <person name="Narita Y."/>
            <person name="Zhang L."/>
            <person name="Rangel Shaw D."/>
            <person name="Okabe S."/>
            <person name="Saikaly P.E."/>
        </authorList>
    </citation>
    <scope>NUCLEOTIDE SEQUENCE [LARGE SCALE GENOMIC DNA]</scope>
    <source>
        <strain evidence="7 8">40</strain>
    </source>
</reference>
<dbReference type="Pfam" id="PF00276">
    <property type="entry name" value="Ribosomal_L23"/>
    <property type="match status" value="1"/>
</dbReference>
<dbReference type="FunFam" id="3.30.70.330:FF:000001">
    <property type="entry name" value="50S ribosomal protein L23"/>
    <property type="match status" value="1"/>
</dbReference>
<dbReference type="RefSeq" id="WP_070066541.1">
    <property type="nucleotide sequence ID" value="NZ_MJUW02000044.1"/>
</dbReference>
<keyword evidence="8" id="KW-1185">Reference proteome</keyword>
<comment type="caution">
    <text evidence="7">The sequence shown here is derived from an EMBL/GenBank/DDBJ whole genome shotgun (WGS) entry which is preliminary data.</text>
</comment>
<comment type="similarity">
    <text evidence="1 6">Belongs to the universal ribosomal protein uL23 family.</text>
</comment>
<dbReference type="InterPro" id="IPR012677">
    <property type="entry name" value="Nucleotide-bd_a/b_plait_sf"/>
</dbReference>
<dbReference type="AlphaFoldDB" id="A0A1V6M1H6"/>
<dbReference type="InterPro" id="IPR013025">
    <property type="entry name" value="Ribosomal_uL23-like"/>
</dbReference>
<dbReference type="GO" id="GO:0019843">
    <property type="term" value="F:rRNA binding"/>
    <property type="evidence" value="ECO:0007669"/>
    <property type="project" value="UniProtKB-UniRule"/>
</dbReference>
<organism evidence="7 8">
    <name type="scientific">Candidatus Brocadia sapporoensis</name>
    <dbReference type="NCBI Taxonomy" id="392547"/>
    <lineage>
        <taxon>Bacteria</taxon>
        <taxon>Pseudomonadati</taxon>
        <taxon>Planctomycetota</taxon>
        <taxon>Candidatus Brocadiia</taxon>
        <taxon>Candidatus Brocadiales</taxon>
        <taxon>Candidatus Brocadiaceae</taxon>
        <taxon>Candidatus Brocadia</taxon>
    </lineage>
</organism>